<keyword evidence="4" id="KW-1185">Reference proteome</keyword>
<dbReference type="Pfam" id="PF13561">
    <property type="entry name" value="adh_short_C2"/>
    <property type="match status" value="1"/>
</dbReference>
<dbReference type="AlphaFoldDB" id="A0A2G0CKN4"/>
<sequence>MDLGLTDKVVVVTGGSRGIGAAIVRALAREGARPVIVGDGSSEAAALIQQVEAAGGQAYFLDRYLSTPADSEAAIGEVLRRFGRIDGLVNNAGVNDGASLERGPAAFRTSLEKNLLHYFDMAHYALPALKESRGAILNIASKTALTGQGGTSGYAASKGGQLALTREWAAELAPLGIRVNAIVPAEVMTPMYADWISTFDEPDGKRREIERRIPLGQRMTTAEEIADTAAFLLSPLSSHTTGQWIFVDGGYVHLDRAL</sequence>
<dbReference type="OrthoDB" id="9788235at2"/>
<dbReference type="Gene3D" id="3.40.50.720">
    <property type="entry name" value="NAD(P)-binding Rossmann-like Domain"/>
    <property type="match status" value="1"/>
</dbReference>
<organism evidence="3 4">
    <name type="scientific">Neolewinella marina</name>
    <dbReference type="NCBI Taxonomy" id="438751"/>
    <lineage>
        <taxon>Bacteria</taxon>
        <taxon>Pseudomonadati</taxon>
        <taxon>Bacteroidota</taxon>
        <taxon>Saprospiria</taxon>
        <taxon>Saprospirales</taxon>
        <taxon>Lewinellaceae</taxon>
        <taxon>Neolewinella</taxon>
    </lineage>
</organism>
<dbReference type="GO" id="GO:0016491">
    <property type="term" value="F:oxidoreductase activity"/>
    <property type="evidence" value="ECO:0007669"/>
    <property type="project" value="UniProtKB-KW"/>
</dbReference>
<evidence type="ECO:0000256" key="1">
    <source>
        <dbReference type="ARBA" id="ARBA00006484"/>
    </source>
</evidence>
<proteinExistence type="inferred from homology"/>
<dbReference type="Proteomes" id="UP000226437">
    <property type="component" value="Unassembled WGS sequence"/>
</dbReference>
<dbReference type="InterPro" id="IPR002347">
    <property type="entry name" value="SDR_fam"/>
</dbReference>
<accession>A0A2G0CKN4</accession>
<dbReference type="PANTHER" id="PTHR43639">
    <property type="entry name" value="OXIDOREDUCTASE, SHORT-CHAIN DEHYDROGENASE/REDUCTASE FAMILY (AFU_ORTHOLOGUE AFUA_5G02870)"/>
    <property type="match status" value="1"/>
</dbReference>
<dbReference type="FunFam" id="3.40.50.720:FF:000084">
    <property type="entry name" value="Short-chain dehydrogenase reductase"/>
    <property type="match status" value="1"/>
</dbReference>
<comment type="similarity">
    <text evidence="1">Belongs to the short-chain dehydrogenases/reductases (SDR) family.</text>
</comment>
<dbReference type="NCBIfam" id="NF006384">
    <property type="entry name" value="PRK08628.1"/>
    <property type="match status" value="1"/>
</dbReference>
<evidence type="ECO:0000313" key="4">
    <source>
        <dbReference type="Proteomes" id="UP000226437"/>
    </source>
</evidence>
<dbReference type="CDD" id="cd05233">
    <property type="entry name" value="SDR_c"/>
    <property type="match status" value="1"/>
</dbReference>
<dbReference type="PRINTS" id="PR00081">
    <property type="entry name" value="GDHRDH"/>
</dbReference>
<dbReference type="SUPFAM" id="SSF51735">
    <property type="entry name" value="NAD(P)-binding Rossmann-fold domains"/>
    <property type="match status" value="1"/>
</dbReference>
<evidence type="ECO:0000256" key="2">
    <source>
        <dbReference type="ARBA" id="ARBA00023002"/>
    </source>
</evidence>
<dbReference type="PANTHER" id="PTHR43639:SF1">
    <property type="entry name" value="SHORT-CHAIN DEHYDROGENASE_REDUCTASE FAMILY PROTEIN"/>
    <property type="match status" value="1"/>
</dbReference>
<dbReference type="RefSeq" id="WP_099105511.1">
    <property type="nucleotide sequence ID" value="NZ_JAATJF010000001.1"/>
</dbReference>
<evidence type="ECO:0000313" key="3">
    <source>
        <dbReference type="EMBL" id="PHL00533.1"/>
    </source>
</evidence>
<keyword evidence="2" id="KW-0560">Oxidoreductase</keyword>
<protein>
    <submittedName>
        <fullName evidence="3">Short-chain dehydrogenase</fullName>
    </submittedName>
</protein>
<reference evidence="3 4" key="1">
    <citation type="submission" date="2017-10" db="EMBL/GenBank/DDBJ databases">
        <title>The draft genome sequence of Lewinella marina KCTC 32374.</title>
        <authorList>
            <person name="Wang K."/>
        </authorList>
    </citation>
    <scope>NUCLEOTIDE SEQUENCE [LARGE SCALE GENOMIC DNA]</scope>
    <source>
        <strain evidence="3 4">MKG-38</strain>
    </source>
</reference>
<dbReference type="PRINTS" id="PR00080">
    <property type="entry name" value="SDRFAMILY"/>
</dbReference>
<dbReference type="EMBL" id="PDLO01000001">
    <property type="protein sequence ID" value="PHL00533.1"/>
    <property type="molecule type" value="Genomic_DNA"/>
</dbReference>
<dbReference type="InterPro" id="IPR036291">
    <property type="entry name" value="NAD(P)-bd_dom_sf"/>
</dbReference>
<name>A0A2G0CKN4_9BACT</name>
<gene>
    <name evidence="3" type="ORF">CGL56_03120</name>
</gene>
<comment type="caution">
    <text evidence="3">The sequence shown here is derived from an EMBL/GenBank/DDBJ whole genome shotgun (WGS) entry which is preliminary data.</text>
</comment>